<dbReference type="GO" id="GO:0003676">
    <property type="term" value="F:nucleic acid binding"/>
    <property type="evidence" value="ECO:0007669"/>
    <property type="project" value="InterPro"/>
</dbReference>
<organism evidence="2 3">
    <name type="scientific">Exocentrus adspersus</name>
    <dbReference type="NCBI Taxonomy" id="1586481"/>
    <lineage>
        <taxon>Eukaryota</taxon>
        <taxon>Metazoa</taxon>
        <taxon>Ecdysozoa</taxon>
        <taxon>Arthropoda</taxon>
        <taxon>Hexapoda</taxon>
        <taxon>Insecta</taxon>
        <taxon>Pterygota</taxon>
        <taxon>Neoptera</taxon>
        <taxon>Endopterygota</taxon>
        <taxon>Coleoptera</taxon>
        <taxon>Polyphaga</taxon>
        <taxon>Cucujiformia</taxon>
        <taxon>Chrysomeloidea</taxon>
        <taxon>Cerambycidae</taxon>
        <taxon>Lamiinae</taxon>
        <taxon>Acanthocinini</taxon>
        <taxon>Exocentrus</taxon>
    </lineage>
</organism>
<evidence type="ECO:0000313" key="2">
    <source>
        <dbReference type="EMBL" id="KAJ8916459.1"/>
    </source>
</evidence>
<protein>
    <recommendedName>
        <fullName evidence="1">RNase H type-1 domain-containing protein</fullName>
    </recommendedName>
</protein>
<dbReference type="Proteomes" id="UP001159042">
    <property type="component" value="Unassembled WGS sequence"/>
</dbReference>
<name>A0AAV8VQL3_9CUCU</name>
<sequence length="288" mass="33528">MRALCGIRWGADPSTLLIALKPHCDRKEYYWQSRDTPYPIQAMNKTDAFPNLYSSQLPPCFEYELPYQLTPIPHINLDSTQADFLNNLDFLHMSEERYRNETWIYTDGSLDRKQQKVEFGVYIPSIEYKFSSKLQETQICTAEIIAIHHAICVCLEKNIINAIIWVDSKSAIERIASTEIQASRDYISLRTKRLLLEAGENGTNIKLGWIPGHFNIKGIHTANILAKIRQDLNVPLDIRVDKKDILSIIREQIRDQWNKQWTTLLQNKGAYCKTYSCLETNFPKKPWF</sequence>
<dbReference type="InterPro" id="IPR012337">
    <property type="entry name" value="RNaseH-like_sf"/>
</dbReference>
<comment type="caution">
    <text evidence="2">The sequence shown here is derived from an EMBL/GenBank/DDBJ whole genome shotgun (WGS) entry which is preliminary data.</text>
</comment>
<evidence type="ECO:0000313" key="3">
    <source>
        <dbReference type="Proteomes" id="UP001159042"/>
    </source>
</evidence>
<dbReference type="CDD" id="cd09276">
    <property type="entry name" value="Rnase_HI_RT_non_LTR"/>
    <property type="match status" value="1"/>
</dbReference>
<dbReference type="InterPro" id="IPR036397">
    <property type="entry name" value="RNaseH_sf"/>
</dbReference>
<dbReference type="AlphaFoldDB" id="A0AAV8VQL3"/>
<accession>A0AAV8VQL3</accession>
<dbReference type="GO" id="GO:0004523">
    <property type="term" value="F:RNA-DNA hybrid ribonuclease activity"/>
    <property type="evidence" value="ECO:0007669"/>
    <property type="project" value="InterPro"/>
</dbReference>
<feature type="domain" description="RNase H type-1" evidence="1">
    <location>
        <begin position="100"/>
        <end position="227"/>
    </location>
</feature>
<proteinExistence type="predicted"/>
<dbReference type="InterPro" id="IPR002156">
    <property type="entry name" value="RNaseH_domain"/>
</dbReference>
<reference evidence="2 3" key="1">
    <citation type="journal article" date="2023" name="Insect Mol. Biol.">
        <title>Genome sequencing provides insights into the evolution of gene families encoding plant cell wall-degrading enzymes in longhorned beetles.</title>
        <authorList>
            <person name="Shin N.R."/>
            <person name="Okamura Y."/>
            <person name="Kirsch R."/>
            <person name="Pauchet Y."/>
        </authorList>
    </citation>
    <scope>NUCLEOTIDE SEQUENCE [LARGE SCALE GENOMIC DNA]</scope>
    <source>
        <strain evidence="2">EAD_L_NR</strain>
    </source>
</reference>
<dbReference type="EMBL" id="JANEYG010000042">
    <property type="protein sequence ID" value="KAJ8916459.1"/>
    <property type="molecule type" value="Genomic_DNA"/>
</dbReference>
<gene>
    <name evidence="2" type="ORF">NQ315_014676</name>
</gene>
<keyword evidence="3" id="KW-1185">Reference proteome</keyword>
<dbReference type="SUPFAM" id="SSF53098">
    <property type="entry name" value="Ribonuclease H-like"/>
    <property type="match status" value="1"/>
</dbReference>
<evidence type="ECO:0000259" key="1">
    <source>
        <dbReference type="Pfam" id="PF00075"/>
    </source>
</evidence>
<dbReference type="Pfam" id="PF00075">
    <property type="entry name" value="RNase_H"/>
    <property type="match status" value="1"/>
</dbReference>
<dbReference type="Gene3D" id="3.30.420.10">
    <property type="entry name" value="Ribonuclease H-like superfamily/Ribonuclease H"/>
    <property type="match status" value="1"/>
</dbReference>